<sequence>MNSGYSSLSKRSSKVPNYDSQSLVEYYYLANFWKRLVLEFCLKKMKRLLFRFRTLRQARAIKRLVVVAGLFVTVSLLLKTFTVPSDESRFIPREDASITSLRVGKLSLLSDSRSPTDSSLVVEETEDAEFSDTGSETRRMDGDSEEGNDSDDDIGLDEEGDTDKEFSFDLGDGVMLKKGRDPVGGFITLERVTDPKHKVHIDKAAEEGDIALVSDSIRIPNQSLVLEQTKSLDDESVPTKLTSKALVFLSSGEKGNILVNPSGQVSTKETLDKDESSVPPQSGSTTLNANFTGISSIPLVKKKRRMMPPVSVSEMNRLLHRNRASYRAMRPRWSSVHDKELLAVKAQIQNAPMVKTDRKLYAPVFRNISTFKRSYELMERTLKVYVYKEGQKPIFHEPLLRGIYASEGWFMKQMESNKQYTVRNPKKAHLFYMPFSSRLLQFALYVRNSHSRKNMEQHLSNYVDSIASKYPFWNRTGGADHFLAACHDWAPSETRHTMARAIRALCVADLREGFQLGKDVSLPETYVRSSKNPLRDLGGRPAGSRSILAFFAGNLHGRLRPVLLRHWGENRDPDMKIFGPLPRGAGGKAVYANFMKNSKYCLCPRGYEANSPRVIESIFFECVPVIISDNYVPPLFGVLNWEAFSVVVPEEDVPRLREILASIPEEKYVSLQEGVRRVQQHFLWHTKPVKYDLFHMILHSIWFNRVHNVRTR</sequence>
<organism evidence="9 10">
    <name type="scientific">Iris pallida</name>
    <name type="common">Sweet iris</name>
    <dbReference type="NCBI Taxonomy" id="29817"/>
    <lineage>
        <taxon>Eukaryota</taxon>
        <taxon>Viridiplantae</taxon>
        <taxon>Streptophyta</taxon>
        <taxon>Embryophyta</taxon>
        <taxon>Tracheophyta</taxon>
        <taxon>Spermatophyta</taxon>
        <taxon>Magnoliopsida</taxon>
        <taxon>Liliopsida</taxon>
        <taxon>Asparagales</taxon>
        <taxon>Iridaceae</taxon>
        <taxon>Iridoideae</taxon>
        <taxon>Irideae</taxon>
        <taxon>Iris</taxon>
    </lineage>
</organism>
<keyword evidence="3" id="KW-0328">Glycosyltransferase</keyword>
<comment type="caution">
    <text evidence="9">The sequence shown here is derived from an EMBL/GenBank/DDBJ whole genome shotgun (WGS) entry which is preliminary data.</text>
</comment>
<dbReference type="Proteomes" id="UP001140949">
    <property type="component" value="Unassembled WGS sequence"/>
</dbReference>
<dbReference type="PANTHER" id="PTHR11062:SF210">
    <property type="entry name" value="EXOSTOSIN FAMILY PROTEIN"/>
    <property type="match status" value="1"/>
</dbReference>
<reference evidence="9" key="2">
    <citation type="submission" date="2023-04" db="EMBL/GenBank/DDBJ databases">
        <authorList>
            <person name="Bruccoleri R.E."/>
            <person name="Oakeley E.J."/>
            <person name="Faust A.-M."/>
            <person name="Dessus-Babus S."/>
            <person name="Altorfer M."/>
            <person name="Burckhardt D."/>
            <person name="Oertli M."/>
            <person name="Naumann U."/>
            <person name="Petersen F."/>
            <person name="Wong J."/>
        </authorList>
    </citation>
    <scope>NUCLEOTIDE SEQUENCE</scope>
    <source>
        <strain evidence="9">GSM-AAB239-AS_SAM_17_03QT</strain>
        <tissue evidence="9">Leaf</tissue>
    </source>
</reference>
<evidence type="ECO:0000256" key="4">
    <source>
        <dbReference type="ARBA" id="ARBA00022968"/>
    </source>
</evidence>
<comment type="similarity">
    <text evidence="2">Belongs to the glycosyltransferase 47 family.</text>
</comment>
<evidence type="ECO:0000256" key="2">
    <source>
        <dbReference type="ARBA" id="ARBA00010271"/>
    </source>
</evidence>
<dbReference type="PANTHER" id="PTHR11062">
    <property type="entry name" value="EXOSTOSIN HEPARAN SULFATE GLYCOSYLTRANSFERASE -RELATED"/>
    <property type="match status" value="1"/>
</dbReference>
<accession>A0AAX6E691</accession>
<keyword evidence="4" id="KW-0735">Signal-anchor</keyword>
<dbReference type="InterPro" id="IPR004263">
    <property type="entry name" value="Exostosin"/>
</dbReference>
<evidence type="ECO:0000259" key="8">
    <source>
        <dbReference type="Pfam" id="PF03016"/>
    </source>
</evidence>
<keyword evidence="10" id="KW-1185">Reference proteome</keyword>
<dbReference type="InterPro" id="IPR040911">
    <property type="entry name" value="Exostosin_GT47"/>
</dbReference>
<comment type="subcellular location">
    <subcellularLocation>
        <location evidence="1">Golgi apparatus membrane</location>
        <topology evidence="1">Single-pass type II membrane protein</topology>
    </subcellularLocation>
</comment>
<protein>
    <submittedName>
        <fullName evidence="9">Glycosyltransferase</fullName>
    </submittedName>
</protein>
<keyword evidence="7" id="KW-1133">Transmembrane helix</keyword>
<evidence type="ECO:0000256" key="7">
    <source>
        <dbReference type="SAM" id="Phobius"/>
    </source>
</evidence>
<evidence type="ECO:0000313" key="9">
    <source>
        <dbReference type="EMBL" id="KAJ6799459.1"/>
    </source>
</evidence>
<feature type="transmembrane region" description="Helical" evidence="7">
    <location>
        <begin position="63"/>
        <end position="81"/>
    </location>
</feature>
<dbReference type="AlphaFoldDB" id="A0AAX6E691"/>
<gene>
    <name evidence="9" type="ORF">M6B38_206865</name>
</gene>
<feature type="compositionally biased region" description="Acidic residues" evidence="6">
    <location>
        <begin position="143"/>
        <end position="162"/>
    </location>
</feature>
<dbReference type="GO" id="GO:0000139">
    <property type="term" value="C:Golgi membrane"/>
    <property type="evidence" value="ECO:0007669"/>
    <property type="project" value="UniProtKB-SubCell"/>
</dbReference>
<evidence type="ECO:0000256" key="5">
    <source>
        <dbReference type="ARBA" id="ARBA00023034"/>
    </source>
</evidence>
<evidence type="ECO:0000256" key="3">
    <source>
        <dbReference type="ARBA" id="ARBA00022676"/>
    </source>
</evidence>
<feature type="region of interest" description="Disordered" evidence="6">
    <location>
        <begin position="110"/>
        <end position="163"/>
    </location>
</feature>
<evidence type="ECO:0000256" key="1">
    <source>
        <dbReference type="ARBA" id="ARBA00004323"/>
    </source>
</evidence>
<feature type="region of interest" description="Disordered" evidence="6">
    <location>
        <begin position="261"/>
        <end position="287"/>
    </location>
</feature>
<evidence type="ECO:0000256" key="6">
    <source>
        <dbReference type="SAM" id="MobiDB-lite"/>
    </source>
</evidence>
<keyword evidence="7" id="KW-0812">Transmembrane</keyword>
<keyword evidence="7" id="KW-0472">Membrane</keyword>
<proteinExistence type="inferred from homology"/>
<keyword evidence="3" id="KW-0808">Transferase</keyword>
<dbReference type="GO" id="GO:0016757">
    <property type="term" value="F:glycosyltransferase activity"/>
    <property type="evidence" value="ECO:0007669"/>
    <property type="project" value="UniProtKB-KW"/>
</dbReference>
<feature type="domain" description="Exostosin GT47" evidence="8">
    <location>
        <begin position="379"/>
        <end position="663"/>
    </location>
</feature>
<evidence type="ECO:0000313" key="10">
    <source>
        <dbReference type="Proteomes" id="UP001140949"/>
    </source>
</evidence>
<feature type="compositionally biased region" description="Polar residues" evidence="6">
    <location>
        <begin position="110"/>
        <end position="119"/>
    </location>
</feature>
<feature type="compositionally biased region" description="Polar residues" evidence="6">
    <location>
        <begin position="278"/>
        <end position="287"/>
    </location>
</feature>
<keyword evidence="5" id="KW-0333">Golgi apparatus</keyword>
<reference evidence="9" key="1">
    <citation type="journal article" date="2023" name="GigaByte">
        <title>Genome assembly of the bearded iris, Iris pallida Lam.</title>
        <authorList>
            <person name="Bruccoleri R.E."/>
            <person name="Oakeley E.J."/>
            <person name="Faust A.M.E."/>
            <person name="Altorfer M."/>
            <person name="Dessus-Babus S."/>
            <person name="Burckhardt D."/>
            <person name="Oertli M."/>
            <person name="Naumann U."/>
            <person name="Petersen F."/>
            <person name="Wong J."/>
        </authorList>
    </citation>
    <scope>NUCLEOTIDE SEQUENCE</scope>
    <source>
        <strain evidence="9">GSM-AAB239-AS_SAM_17_03QT</strain>
    </source>
</reference>
<dbReference type="Pfam" id="PF03016">
    <property type="entry name" value="Exostosin_GT47"/>
    <property type="match status" value="1"/>
</dbReference>
<dbReference type="EMBL" id="JANAVB010039816">
    <property type="protein sequence ID" value="KAJ6799459.1"/>
    <property type="molecule type" value="Genomic_DNA"/>
</dbReference>
<name>A0AAX6E691_IRIPA</name>